<evidence type="ECO:0000313" key="3">
    <source>
        <dbReference type="Proteomes" id="UP001149163"/>
    </source>
</evidence>
<accession>A0A9W9IEC9</accession>
<feature type="region of interest" description="Disordered" evidence="1">
    <location>
        <begin position="100"/>
        <end position="129"/>
    </location>
</feature>
<dbReference type="EMBL" id="JAPQKN010000001">
    <property type="protein sequence ID" value="KAJ5175650.1"/>
    <property type="molecule type" value="Genomic_DNA"/>
</dbReference>
<dbReference type="GeneID" id="81422828"/>
<dbReference type="Proteomes" id="UP001149163">
    <property type="component" value="Unassembled WGS sequence"/>
</dbReference>
<protein>
    <submittedName>
        <fullName evidence="2">Uncharacterized protein</fullName>
    </submittedName>
</protein>
<feature type="compositionally biased region" description="Low complexity" evidence="1">
    <location>
        <begin position="116"/>
        <end position="125"/>
    </location>
</feature>
<evidence type="ECO:0000256" key="1">
    <source>
        <dbReference type="SAM" id="MobiDB-lite"/>
    </source>
</evidence>
<dbReference type="PANTHER" id="PTHR37540">
    <property type="entry name" value="TRANSCRIPTION FACTOR (ACR-2), PUTATIVE-RELATED-RELATED"/>
    <property type="match status" value="1"/>
</dbReference>
<comment type="caution">
    <text evidence="2">The sequence shown here is derived from an EMBL/GenBank/DDBJ whole genome shotgun (WGS) entry which is preliminary data.</text>
</comment>
<evidence type="ECO:0000313" key="2">
    <source>
        <dbReference type="EMBL" id="KAJ5175650.1"/>
    </source>
</evidence>
<feature type="compositionally biased region" description="Basic residues" evidence="1">
    <location>
        <begin position="1"/>
        <end position="10"/>
    </location>
</feature>
<dbReference type="OrthoDB" id="3469466at2759"/>
<gene>
    <name evidence="2" type="ORF">N7482_001527</name>
</gene>
<reference evidence="2" key="2">
    <citation type="journal article" date="2023" name="IMA Fungus">
        <title>Comparative genomic study of the Penicillium genus elucidates a diverse pangenome and 15 lateral gene transfer events.</title>
        <authorList>
            <person name="Petersen C."/>
            <person name="Sorensen T."/>
            <person name="Nielsen M.R."/>
            <person name="Sondergaard T.E."/>
            <person name="Sorensen J.L."/>
            <person name="Fitzpatrick D.A."/>
            <person name="Frisvad J.C."/>
            <person name="Nielsen K.L."/>
        </authorList>
    </citation>
    <scope>NUCLEOTIDE SEQUENCE</scope>
    <source>
        <strain evidence="2">IBT 26290</strain>
    </source>
</reference>
<feature type="compositionally biased region" description="Polar residues" evidence="1">
    <location>
        <begin position="55"/>
        <end position="72"/>
    </location>
</feature>
<reference evidence="2" key="1">
    <citation type="submission" date="2022-11" db="EMBL/GenBank/DDBJ databases">
        <authorList>
            <person name="Petersen C."/>
        </authorList>
    </citation>
    <scope>NUCLEOTIDE SEQUENCE</scope>
    <source>
        <strain evidence="2">IBT 26290</strain>
    </source>
</reference>
<organism evidence="2 3">
    <name type="scientific">Penicillium canariense</name>
    <dbReference type="NCBI Taxonomy" id="189055"/>
    <lineage>
        <taxon>Eukaryota</taxon>
        <taxon>Fungi</taxon>
        <taxon>Dikarya</taxon>
        <taxon>Ascomycota</taxon>
        <taxon>Pezizomycotina</taxon>
        <taxon>Eurotiomycetes</taxon>
        <taxon>Eurotiomycetidae</taxon>
        <taxon>Eurotiales</taxon>
        <taxon>Aspergillaceae</taxon>
        <taxon>Penicillium</taxon>
    </lineage>
</organism>
<keyword evidence="3" id="KW-1185">Reference proteome</keyword>
<dbReference type="PANTHER" id="PTHR37540:SF5">
    <property type="entry name" value="TRANSCRIPTION FACTOR DOMAIN-CONTAINING PROTEIN"/>
    <property type="match status" value="1"/>
</dbReference>
<proteinExistence type="predicted"/>
<dbReference type="RefSeq" id="XP_056547258.1">
    <property type="nucleotide sequence ID" value="XM_056683652.1"/>
</dbReference>
<sequence>MASRKKQSNARKRDGIHFVNARPSSETERLTAQRLVRAHVGRWISDQTKGRSTTDEPSSNTATNPLRNSISSDHAESSYPLVSRPSPYAAHRALAMGAGSLRPQGEWPRSPFPPASDSSDSSSDDTNSMTNLGEPVAIFTWDEVPRIEPPISGFLDPFTQYPSKFSPEVVNLCENYCLSVLWPGLIPKSMGHEKKAGETWFPLALSDPALFTAFMFGSLCHQRVQWLKGWVPGSSFGSNQQRTLQLCEMESINLISQAVQDPTRAVSDAVLLSVICMAHHQALEASPDQYRRTPFTPPFQRLQWLDVYGHLPPNMIHVSGLVQLVKMRGLKNIKLHGLRPTICFSDVMTASCLCIAPCFEFCAIDESRGDKSVQELLGFGPSDIEHSFGWLQNIGVTPQMAEALQAATTYVNIMKGCMEAGYEVSLLSDQRNLAQYTLLSVPAAADIQSAFSHPTEEATYEACRLAMLIFSVGVVFPIPANNTPLLRLAQLLQAVLRQPNASVLWSSPNHSIPLIWILTLGGIAAFDGGPERPFFVSALRETTRRNGLSSWADVKRALEVMLWYDIACDEAGESLFSEASRSYIME</sequence>
<name>A0A9W9IEC9_9EURO</name>
<dbReference type="AlphaFoldDB" id="A0A9W9IEC9"/>
<feature type="region of interest" description="Disordered" evidence="1">
    <location>
        <begin position="1"/>
        <end position="83"/>
    </location>
</feature>